<dbReference type="Gene3D" id="3.40.50.970">
    <property type="match status" value="2"/>
</dbReference>
<dbReference type="InterPro" id="IPR012000">
    <property type="entry name" value="Thiamin_PyroP_enz_cen_dom"/>
</dbReference>
<dbReference type="GO" id="GO:0050660">
    <property type="term" value="F:flavin adenine dinucleotide binding"/>
    <property type="evidence" value="ECO:0007669"/>
    <property type="project" value="TreeGrafter"/>
</dbReference>
<keyword evidence="7" id="KW-0378">Hydrolase</keyword>
<dbReference type="STRING" id="1122206.SAMN02745753_00255"/>
<evidence type="ECO:0000259" key="5">
    <source>
        <dbReference type="Pfam" id="PF02775"/>
    </source>
</evidence>
<evidence type="ECO:0000313" key="7">
    <source>
        <dbReference type="EMBL" id="SHE41916.1"/>
    </source>
</evidence>
<dbReference type="Proteomes" id="UP000184517">
    <property type="component" value="Unassembled WGS sequence"/>
</dbReference>
<comment type="similarity">
    <text evidence="1 3">Belongs to the TPP enzyme family.</text>
</comment>
<organism evidence="7 8">
    <name type="scientific">Marinomonas polaris DSM 16579</name>
    <dbReference type="NCBI Taxonomy" id="1122206"/>
    <lineage>
        <taxon>Bacteria</taxon>
        <taxon>Pseudomonadati</taxon>
        <taxon>Pseudomonadota</taxon>
        <taxon>Gammaproteobacteria</taxon>
        <taxon>Oceanospirillales</taxon>
        <taxon>Oceanospirillaceae</taxon>
        <taxon>Marinomonas</taxon>
    </lineage>
</organism>
<dbReference type="GO" id="GO:0019310">
    <property type="term" value="P:inositol catabolic process"/>
    <property type="evidence" value="ECO:0007669"/>
    <property type="project" value="InterPro"/>
</dbReference>
<dbReference type="InterPro" id="IPR012001">
    <property type="entry name" value="Thiamin_PyroP_enz_TPP-bd_dom"/>
</dbReference>
<dbReference type="InterPro" id="IPR029035">
    <property type="entry name" value="DHS-like_NAD/FAD-binding_dom"/>
</dbReference>
<dbReference type="GO" id="GO:0009099">
    <property type="term" value="P:L-valine biosynthetic process"/>
    <property type="evidence" value="ECO:0007669"/>
    <property type="project" value="TreeGrafter"/>
</dbReference>
<sequence length="620" mass="66754">MDTIRLTMAQALVKHLQAQFTVVDGVEVPLFGGAWAIFGHGNVAGMGEALAQVKDEFTTFRAHNEQGMALAACAYAKQYRRQRIMACTSSIGPGALNMVTAAGMAMANRLPVLFLPGDVFATRTPDPVLQQVEHFNDPTLSVNDCFRPVSRYFDRINRPEQLITSLPVAINTMLDPATCGPATLALPQDVQTMAFDYPASFFAKKVHKLRRNRADVDQLATAVAAIKQAKKPLILLGGGVHYSLALEEATALIEQCHIPACETQAGKGALPWDHEFNLGSVGVTGSSAANAAAQEADLIIAIGTRLQDFTSASRTLFANPDHTLLSINVTSFDAEKHNAVPLIGDAKVTLQELLAEVEGYQTPATWSKKVKALNLDWLTAVDQVTALPKQAIDHNYLPTDANVIGVINRAASTNSTLVQAAGGLPGELHKLWRTSSDLGYHVEYGFSCMGYELAGGLGVKMATPEREVIVMVGDGSYLMLNSEIATSVMLGLKLIIVVLDNRGYACINRLQQACGGESFNNLLQHCHTVEAGAPKTDFAAHAKALGANSEQVSCLADLEQALTRAKASDKTYVIAIDTDPIPSTQEGGAWWDVAVPEVSNREQVVDAERQYKIAKQQQPY</sequence>
<evidence type="ECO:0000313" key="8">
    <source>
        <dbReference type="Proteomes" id="UP000184517"/>
    </source>
</evidence>
<dbReference type="SUPFAM" id="SSF52518">
    <property type="entry name" value="Thiamin diphosphate-binding fold (THDP-binding)"/>
    <property type="match status" value="2"/>
</dbReference>
<feature type="domain" description="Thiamine pyrophosphate enzyme TPP-binding" evidence="5">
    <location>
        <begin position="422"/>
        <end position="575"/>
    </location>
</feature>
<dbReference type="InterPro" id="IPR029061">
    <property type="entry name" value="THDP-binding"/>
</dbReference>
<dbReference type="CDD" id="cd02003">
    <property type="entry name" value="TPP_IolD"/>
    <property type="match status" value="1"/>
</dbReference>
<accession>A0A1M4TBT6</accession>
<dbReference type="Pfam" id="PF02775">
    <property type="entry name" value="TPP_enzyme_C"/>
    <property type="match status" value="1"/>
</dbReference>
<proteinExistence type="inferred from homology"/>
<gene>
    <name evidence="7" type="ORF">SAMN02745753_00255</name>
</gene>
<dbReference type="OrthoDB" id="3194735at2"/>
<dbReference type="Gene3D" id="3.40.50.1220">
    <property type="entry name" value="TPP-binding domain"/>
    <property type="match status" value="1"/>
</dbReference>
<dbReference type="GO" id="GO:0009097">
    <property type="term" value="P:isoleucine biosynthetic process"/>
    <property type="evidence" value="ECO:0007669"/>
    <property type="project" value="TreeGrafter"/>
</dbReference>
<keyword evidence="2 3" id="KW-0786">Thiamine pyrophosphate</keyword>
<dbReference type="AlphaFoldDB" id="A0A1M4TBT6"/>
<evidence type="ECO:0000256" key="3">
    <source>
        <dbReference type="RuleBase" id="RU362132"/>
    </source>
</evidence>
<dbReference type="RefSeq" id="WP_072837909.1">
    <property type="nucleotide sequence ID" value="NZ_FQVF01000002.1"/>
</dbReference>
<name>A0A1M4TBT6_9GAMM</name>
<dbReference type="GO" id="GO:0005948">
    <property type="term" value="C:acetolactate synthase complex"/>
    <property type="evidence" value="ECO:0007669"/>
    <property type="project" value="TreeGrafter"/>
</dbReference>
<reference evidence="8" key="1">
    <citation type="submission" date="2016-11" db="EMBL/GenBank/DDBJ databases">
        <authorList>
            <person name="Varghese N."/>
            <person name="Submissions S."/>
        </authorList>
    </citation>
    <scope>NUCLEOTIDE SEQUENCE [LARGE SCALE GENOMIC DNA]</scope>
    <source>
        <strain evidence="8">DSM 16579</strain>
    </source>
</reference>
<keyword evidence="8" id="KW-1185">Reference proteome</keyword>
<dbReference type="Pfam" id="PF00205">
    <property type="entry name" value="TPP_enzyme_M"/>
    <property type="match status" value="1"/>
</dbReference>
<dbReference type="GO" id="GO:0003984">
    <property type="term" value="F:acetolactate synthase activity"/>
    <property type="evidence" value="ECO:0007669"/>
    <property type="project" value="TreeGrafter"/>
</dbReference>
<dbReference type="GO" id="GO:0000287">
    <property type="term" value="F:magnesium ion binding"/>
    <property type="evidence" value="ECO:0007669"/>
    <property type="project" value="InterPro"/>
</dbReference>
<dbReference type="InterPro" id="IPR011766">
    <property type="entry name" value="TPP_enzyme_TPP-bd"/>
</dbReference>
<dbReference type="CDD" id="cd07035">
    <property type="entry name" value="TPP_PYR_POX_like"/>
    <property type="match status" value="1"/>
</dbReference>
<dbReference type="GO" id="GO:0016823">
    <property type="term" value="F:hydrolase activity, acting on acid carbon-carbon bonds, in ketonic substances"/>
    <property type="evidence" value="ECO:0007669"/>
    <property type="project" value="InterPro"/>
</dbReference>
<feature type="domain" description="Thiamine pyrophosphate enzyme central" evidence="4">
    <location>
        <begin position="220"/>
        <end position="353"/>
    </location>
</feature>
<dbReference type="PANTHER" id="PTHR18968">
    <property type="entry name" value="THIAMINE PYROPHOSPHATE ENZYMES"/>
    <property type="match status" value="1"/>
</dbReference>
<dbReference type="Pfam" id="PF02776">
    <property type="entry name" value="TPP_enzyme_N"/>
    <property type="match status" value="1"/>
</dbReference>
<dbReference type="NCBIfam" id="TIGR04377">
    <property type="entry name" value="myo_inos_iolD"/>
    <property type="match status" value="1"/>
</dbReference>
<evidence type="ECO:0000259" key="4">
    <source>
        <dbReference type="Pfam" id="PF00205"/>
    </source>
</evidence>
<dbReference type="InterPro" id="IPR045229">
    <property type="entry name" value="TPP_enz"/>
</dbReference>
<dbReference type="PANTHER" id="PTHR18968:SF9">
    <property type="entry name" value="3D-(3,5_4)-TRIHYDROXYCYCLOHEXANE-1,2-DIONE HYDROLASE"/>
    <property type="match status" value="1"/>
</dbReference>
<dbReference type="InterPro" id="IPR000399">
    <property type="entry name" value="TPP-bd_CS"/>
</dbReference>
<protein>
    <submittedName>
        <fullName evidence="7">3D-(3,5/4)-trihydroxycyclohexane-1,2-dione hydrolase</fullName>
    </submittedName>
</protein>
<evidence type="ECO:0000259" key="6">
    <source>
        <dbReference type="Pfam" id="PF02776"/>
    </source>
</evidence>
<dbReference type="EMBL" id="FQVF01000002">
    <property type="protein sequence ID" value="SHE41916.1"/>
    <property type="molecule type" value="Genomic_DNA"/>
</dbReference>
<dbReference type="SUPFAM" id="SSF52467">
    <property type="entry name" value="DHS-like NAD/FAD-binding domain"/>
    <property type="match status" value="1"/>
</dbReference>
<evidence type="ECO:0000256" key="2">
    <source>
        <dbReference type="ARBA" id="ARBA00023052"/>
    </source>
</evidence>
<dbReference type="PROSITE" id="PS00187">
    <property type="entry name" value="TPP_ENZYMES"/>
    <property type="match status" value="1"/>
</dbReference>
<dbReference type="InterPro" id="IPR030817">
    <property type="entry name" value="Myo_inos_IolD"/>
</dbReference>
<evidence type="ECO:0000256" key="1">
    <source>
        <dbReference type="ARBA" id="ARBA00007812"/>
    </source>
</evidence>
<feature type="domain" description="Thiamine pyrophosphate enzyme N-terminal TPP-binding" evidence="6">
    <location>
        <begin position="48"/>
        <end position="130"/>
    </location>
</feature>
<dbReference type="GO" id="GO:0030976">
    <property type="term" value="F:thiamine pyrophosphate binding"/>
    <property type="evidence" value="ECO:0007669"/>
    <property type="project" value="InterPro"/>
</dbReference>